<sequence length="499" mass="54529">MSSRTASLPVLAVRRSANWANSKLPLVAWLFAFSLLTRIGALGDQSYSNDEAFYVLVGQLAHQGTIPYVDIWDRKGPGLFLLTFLVTALSPTMVSFRLAAWLCASATAVLISSASSKLFGRTGAWFAGTFYLALLPLYGGGGGQSPVFYNLLIALAGWLVLHERQQLQAGRVGWQIYAAMFCAGMAITFKQCAAPESAFLGCYCLWQLRRSGTELPKLIRAGFGLAFCGAAPMMIFALSYASQGHFAFFWSAIVDANLKRTYNPPLAMLTQGGLFFLSCSPALIVAAAGLFRRQEHDWQTRFLGGWLLAACCGIAIMPNFFEHYALPLFVPASIAAGGAISGGRIRPMTAMLLLVGLLAIGPALRFDLRAQSRVATQRIVTTIQSRDPHPRLLIFGGPVALYSMLDAKLPPSPLRFPMHLFHRYENNSGPFNTKAEVQRILAWKPTVVTLYSDMPSASQNPATTAMIRGYVAHCELWLRQPVRQVFATDEISVYGNCAK</sequence>
<gene>
    <name evidence="9" type="ORF">GGQ88_001705</name>
</gene>
<evidence type="ECO:0000256" key="6">
    <source>
        <dbReference type="ARBA" id="ARBA00022989"/>
    </source>
</evidence>
<evidence type="ECO:0000256" key="2">
    <source>
        <dbReference type="ARBA" id="ARBA00022475"/>
    </source>
</evidence>
<evidence type="ECO:0000313" key="10">
    <source>
        <dbReference type="Proteomes" id="UP000562395"/>
    </source>
</evidence>
<dbReference type="RefSeq" id="WP_183612703.1">
    <property type="nucleotide sequence ID" value="NZ_JACICY010000003.1"/>
</dbReference>
<dbReference type="PANTHER" id="PTHR33908:SF11">
    <property type="entry name" value="MEMBRANE PROTEIN"/>
    <property type="match status" value="1"/>
</dbReference>
<keyword evidence="2" id="KW-1003">Cell membrane</keyword>
<dbReference type="InterPro" id="IPR050297">
    <property type="entry name" value="LipidA_mod_glycosyltrf_83"/>
</dbReference>
<keyword evidence="10" id="KW-1185">Reference proteome</keyword>
<feature type="transmembrane region" description="Helical" evidence="8">
    <location>
        <begin position="348"/>
        <end position="368"/>
    </location>
</feature>
<keyword evidence="7 8" id="KW-0472">Membrane</keyword>
<dbReference type="GO" id="GO:0016763">
    <property type="term" value="F:pentosyltransferase activity"/>
    <property type="evidence" value="ECO:0007669"/>
    <property type="project" value="TreeGrafter"/>
</dbReference>
<feature type="transmembrane region" description="Helical" evidence="8">
    <location>
        <begin position="118"/>
        <end position="138"/>
    </location>
</feature>
<reference evidence="9 10" key="1">
    <citation type="submission" date="2020-08" db="EMBL/GenBank/DDBJ databases">
        <title>Genomic Encyclopedia of Type Strains, Phase IV (KMG-IV): sequencing the most valuable type-strain genomes for metagenomic binning, comparative biology and taxonomic classification.</title>
        <authorList>
            <person name="Goeker M."/>
        </authorList>
    </citation>
    <scope>NUCLEOTIDE SEQUENCE [LARGE SCALE GENOMIC DNA]</scope>
    <source>
        <strain evidence="9 10">DSM 14552</strain>
    </source>
</reference>
<evidence type="ECO:0000256" key="3">
    <source>
        <dbReference type="ARBA" id="ARBA00022676"/>
    </source>
</evidence>
<dbReference type="AlphaFoldDB" id="A0A7W5ZWC2"/>
<feature type="transmembrane region" description="Helical" evidence="8">
    <location>
        <begin position="268"/>
        <end position="291"/>
    </location>
</feature>
<organism evidence="9 10">
    <name type="scientific">Novosphingobium hassiacum</name>
    <dbReference type="NCBI Taxonomy" id="173676"/>
    <lineage>
        <taxon>Bacteria</taxon>
        <taxon>Pseudomonadati</taxon>
        <taxon>Pseudomonadota</taxon>
        <taxon>Alphaproteobacteria</taxon>
        <taxon>Sphingomonadales</taxon>
        <taxon>Sphingomonadaceae</taxon>
        <taxon>Novosphingobium</taxon>
    </lineage>
</organism>
<dbReference type="Proteomes" id="UP000562395">
    <property type="component" value="Unassembled WGS sequence"/>
</dbReference>
<keyword evidence="4 9" id="KW-0808">Transferase</keyword>
<dbReference type="EMBL" id="JACICY010000003">
    <property type="protein sequence ID" value="MBB3860439.1"/>
    <property type="molecule type" value="Genomic_DNA"/>
</dbReference>
<keyword evidence="6 8" id="KW-1133">Transmembrane helix</keyword>
<dbReference type="PANTHER" id="PTHR33908">
    <property type="entry name" value="MANNOSYLTRANSFERASE YKCB-RELATED"/>
    <property type="match status" value="1"/>
</dbReference>
<evidence type="ECO:0000256" key="1">
    <source>
        <dbReference type="ARBA" id="ARBA00004651"/>
    </source>
</evidence>
<proteinExistence type="predicted"/>
<dbReference type="GO" id="GO:0009103">
    <property type="term" value="P:lipopolysaccharide biosynthetic process"/>
    <property type="evidence" value="ECO:0007669"/>
    <property type="project" value="UniProtKB-ARBA"/>
</dbReference>
<feature type="transmembrane region" description="Helical" evidence="8">
    <location>
        <begin position="144"/>
        <end position="161"/>
    </location>
</feature>
<evidence type="ECO:0000256" key="7">
    <source>
        <dbReference type="ARBA" id="ARBA00023136"/>
    </source>
</evidence>
<name>A0A7W5ZWC2_9SPHN</name>
<comment type="caution">
    <text evidence="9">The sequence shown here is derived from an EMBL/GenBank/DDBJ whole genome shotgun (WGS) entry which is preliminary data.</text>
</comment>
<feature type="transmembrane region" description="Helical" evidence="8">
    <location>
        <begin position="78"/>
        <end position="111"/>
    </location>
</feature>
<keyword evidence="3" id="KW-0328">Glycosyltransferase</keyword>
<keyword evidence="5 8" id="KW-0812">Transmembrane</keyword>
<evidence type="ECO:0000256" key="8">
    <source>
        <dbReference type="SAM" id="Phobius"/>
    </source>
</evidence>
<comment type="subcellular location">
    <subcellularLocation>
        <location evidence="1">Cell membrane</location>
        <topology evidence="1">Multi-pass membrane protein</topology>
    </subcellularLocation>
</comment>
<evidence type="ECO:0000256" key="5">
    <source>
        <dbReference type="ARBA" id="ARBA00022692"/>
    </source>
</evidence>
<feature type="transmembrane region" description="Helical" evidence="8">
    <location>
        <begin position="218"/>
        <end position="241"/>
    </location>
</feature>
<evidence type="ECO:0000256" key="4">
    <source>
        <dbReference type="ARBA" id="ARBA00022679"/>
    </source>
</evidence>
<evidence type="ECO:0000313" key="9">
    <source>
        <dbReference type="EMBL" id="MBB3860439.1"/>
    </source>
</evidence>
<accession>A0A7W5ZWC2</accession>
<protein>
    <submittedName>
        <fullName evidence="9">4-amino-4-deoxy-L-arabinose transferase-like glycosyltransferase</fullName>
    </submittedName>
</protein>
<dbReference type="GO" id="GO:0005886">
    <property type="term" value="C:plasma membrane"/>
    <property type="evidence" value="ECO:0007669"/>
    <property type="project" value="UniProtKB-SubCell"/>
</dbReference>
<feature type="transmembrane region" description="Helical" evidence="8">
    <location>
        <begin position="303"/>
        <end position="321"/>
    </location>
</feature>